<feature type="transmembrane region" description="Helical" evidence="2">
    <location>
        <begin position="436"/>
        <end position="454"/>
    </location>
</feature>
<gene>
    <name evidence="3" type="ORF">NESG_01971</name>
</gene>
<evidence type="ECO:0000256" key="1">
    <source>
        <dbReference type="SAM" id="MobiDB-lite"/>
    </source>
</evidence>
<dbReference type="EMBL" id="AKIJ01000005">
    <property type="protein sequence ID" value="KFG25202.1"/>
    <property type="molecule type" value="Genomic_DNA"/>
</dbReference>
<feature type="transmembrane region" description="Helical" evidence="2">
    <location>
        <begin position="74"/>
        <end position="94"/>
    </location>
</feature>
<evidence type="ECO:0000313" key="4">
    <source>
        <dbReference type="Proteomes" id="UP000054524"/>
    </source>
</evidence>
<feature type="transmembrane region" description="Helical" evidence="2">
    <location>
        <begin position="552"/>
        <end position="571"/>
    </location>
</feature>
<comment type="caution">
    <text evidence="3">The sequence shown here is derived from an EMBL/GenBank/DDBJ whole genome shotgun (WGS) entry which is preliminary data.</text>
</comment>
<feature type="transmembrane region" description="Helical" evidence="2">
    <location>
        <begin position="167"/>
        <end position="187"/>
    </location>
</feature>
<feature type="transmembrane region" description="Helical" evidence="2">
    <location>
        <begin position="401"/>
        <end position="424"/>
    </location>
</feature>
<reference evidence="3 4" key="1">
    <citation type="journal article" date="2014" name="Genome Announc.">
        <title>Genome Sequence of the Microsporidian Species Nematocida sp1 Strain ERTm6 (ATCC PRA-372).</title>
        <authorList>
            <person name="Bakowski M.A."/>
            <person name="Priest M."/>
            <person name="Young S."/>
            <person name="Cuomo C.A."/>
            <person name="Troemel E.R."/>
        </authorList>
    </citation>
    <scope>NUCLEOTIDE SEQUENCE [LARGE SCALE GENOMIC DNA]</scope>
    <source>
        <strain evidence="3 4">ERTm6</strain>
    </source>
</reference>
<keyword evidence="2" id="KW-1133">Transmembrane helix</keyword>
<dbReference type="AlphaFoldDB" id="A0A086IZ84"/>
<dbReference type="RefSeq" id="XP_052903757.1">
    <property type="nucleotide sequence ID" value="XM_053049586.1"/>
</dbReference>
<feature type="region of interest" description="Disordered" evidence="1">
    <location>
        <begin position="1"/>
        <end position="29"/>
    </location>
</feature>
<feature type="transmembrane region" description="Helical" evidence="2">
    <location>
        <begin position="233"/>
        <end position="256"/>
    </location>
</feature>
<feature type="transmembrane region" description="Helical" evidence="2">
    <location>
        <begin position="268"/>
        <end position="287"/>
    </location>
</feature>
<keyword evidence="2" id="KW-0812">Transmembrane</keyword>
<dbReference type="GeneID" id="77676944"/>
<evidence type="ECO:0000313" key="3">
    <source>
        <dbReference type="EMBL" id="KFG25202.1"/>
    </source>
</evidence>
<feature type="transmembrane region" description="Helical" evidence="2">
    <location>
        <begin position="299"/>
        <end position="318"/>
    </location>
</feature>
<keyword evidence="4" id="KW-1185">Reference proteome</keyword>
<accession>A0A086IZ84</accession>
<organism evidence="3 4">
    <name type="scientific">Nematocida ausubeli (strain ATCC PRA-371 / ERTm2)</name>
    <name type="common">Nematode killer fungus</name>
    <dbReference type="NCBI Taxonomy" id="1913371"/>
    <lineage>
        <taxon>Eukaryota</taxon>
        <taxon>Fungi</taxon>
        <taxon>Fungi incertae sedis</taxon>
        <taxon>Microsporidia</taxon>
        <taxon>Nematocida</taxon>
    </lineage>
</organism>
<evidence type="ECO:0000256" key="2">
    <source>
        <dbReference type="SAM" id="Phobius"/>
    </source>
</evidence>
<dbReference type="Proteomes" id="UP000054524">
    <property type="component" value="Unassembled WGS sequence"/>
</dbReference>
<name>A0A086IZ84_NEMA1</name>
<feature type="transmembrane region" description="Helical" evidence="2">
    <location>
        <begin position="466"/>
        <end position="484"/>
    </location>
</feature>
<proteinExistence type="predicted"/>
<protein>
    <submittedName>
        <fullName evidence="3">Uncharacterized protein</fullName>
    </submittedName>
</protein>
<feature type="transmembrane region" description="Helical" evidence="2">
    <location>
        <begin position="490"/>
        <end position="516"/>
    </location>
</feature>
<dbReference type="HOGENOM" id="CLU_476571_0_0_1"/>
<feature type="transmembrane region" description="Helical" evidence="2">
    <location>
        <begin position="199"/>
        <end position="221"/>
    </location>
</feature>
<sequence length="572" mass="64809">MKQDKRVGTELSTHTVKSSDKRTELNPHAPYILDNHTNSNGVTELIMQEEKVVDNNTELSTHGVKSNDKITKRIFLFLLLVGGLNLLVSAPLHVTEIFNDRMQVGKYILKNFQGCSELSLKERIDCINNQKTTVFPNRVIQKFLSSNFINEPTNSTVFQDLLRNINFGGFVCFLIGKLVGYIMFLFYDKYLPNKEKQQSKFITLFFIIFTIPGLILHSIIINGIFPELFTKNVISLGIFTQRFFLGINNSLILTYIDLKGRTLSTQKNLFSSVKILTGSLSFVFPAIFSEIYYQIQPDLAMVIISLIILLPCVLIPALEHMTNYNKNSECVTNYSGEEEVMIEMTELNTHVPYNPDNTTNSNTNTRLSTHIVKSNDTISQKNTNNSTLTEFLQKIRHSLEWFGVLPLLYPLAFYMTGVNAFLYYKEISILSSSSSLSLILLLSPLLGGILGLFFTKSAISPVRVSFGFLAVGILQIIFYFLKFFEFNQIIIVVLVGFMIVNLTVCLNPLLSVIPVLYEKSVRFVVIFGFYQQIIDIFSFSLVSLLFTQSGISFVWVTGIFSIVSGTLIHYVL</sequence>
<feature type="transmembrane region" description="Helical" evidence="2">
    <location>
        <begin position="523"/>
        <end position="546"/>
    </location>
</feature>
<keyword evidence="2" id="KW-0472">Membrane</keyword>